<organism evidence="2 3">
    <name type="scientific">Striga hermonthica</name>
    <name type="common">Purple witchweed</name>
    <name type="synonym">Buchnera hermonthica</name>
    <dbReference type="NCBI Taxonomy" id="68872"/>
    <lineage>
        <taxon>Eukaryota</taxon>
        <taxon>Viridiplantae</taxon>
        <taxon>Streptophyta</taxon>
        <taxon>Embryophyta</taxon>
        <taxon>Tracheophyta</taxon>
        <taxon>Spermatophyta</taxon>
        <taxon>Magnoliopsida</taxon>
        <taxon>eudicotyledons</taxon>
        <taxon>Gunneridae</taxon>
        <taxon>Pentapetalae</taxon>
        <taxon>asterids</taxon>
        <taxon>lamiids</taxon>
        <taxon>Lamiales</taxon>
        <taxon>Orobanchaceae</taxon>
        <taxon>Buchnereae</taxon>
        <taxon>Striga</taxon>
    </lineage>
</organism>
<evidence type="ECO:0000256" key="1">
    <source>
        <dbReference type="SAM" id="Coils"/>
    </source>
</evidence>
<dbReference type="AlphaFoldDB" id="A0A9N7NTK7"/>
<keyword evidence="1" id="KW-0175">Coiled coil</keyword>
<feature type="coiled-coil region" evidence="1">
    <location>
        <begin position="116"/>
        <end position="206"/>
    </location>
</feature>
<feature type="non-terminal residue" evidence="2">
    <location>
        <position position="546"/>
    </location>
</feature>
<comment type="caution">
    <text evidence="2">The sequence shown here is derived from an EMBL/GenBank/DDBJ whole genome shotgun (WGS) entry which is preliminary data.</text>
</comment>
<dbReference type="EMBL" id="CACSLK010031421">
    <property type="protein sequence ID" value="CAA0838801.1"/>
    <property type="molecule type" value="Genomic_DNA"/>
</dbReference>
<accession>A0A9N7NTK7</accession>
<dbReference type="PANTHER" id="PTHR34380:SF1">
    <property type="entry name" value="OS01G0221300 PROTEIN"/>
    <property type="match status" value="1"/>
</dbReference>
<dbReference type="PANTHER" id="PTHR34380">
    <property type="entry name" value="BNAA03G12380D PROTEIN"/>
    <property type="match status" value="1"/>
</dbReference>
<proteinExistence type="predicted"/>
<sequence>LYPDIIFVHAYIDFEMSEAEFERTMAFYERLLNRTKRLKLCELITSNLRHLLYMEEGLQESPLPSQYVLRVIFSAAFSFKLIRISLLISSQPLSPSFSAIFRTLHLFYLFFKMGCDESMKIEIENLTRERDAARKEARALEQTLAAKELERLNLDENLRRCRRNCEDLQETVARLVEENKVSGDREKRAEERCERIAAENQKIASERNALFSELSAKIRELKDKNLEADCLVGVYQEKCRCLENDAEKMSQEIERLKGEILEANKIVDSLGSMKMESEKAAELYKSRLENLSPRISRIEEDIAVMLTVKVGDLAGLSHNLGSFFVEGDGGNLNLLDCWGKCDISGNGSTPEDAEAVVLGELNSTVGENCMNFLESQSSISKRSKRTQTDCTDDHLIASWSTKRRRNKCTGNGDNVSINEKEKEVSGLTHDKMSGEWTCEADMLRAFREDEQLCMNAVCALYRQQTKSKGCSNSSGNGVFSPVDLFSGSSLAEYLIDGDKELRLKKSASEVKKIRPQAINQCRKLATIYVEKLFAIYRSGEDPLFGQ</sequence>
<evidence type="ECO:0000313" key="2">
    <source>
        <dbReference type="EMBL" id="CAA0838801.1"/>
    </source>
</evidence>
<dbReference type="Proteomes" id="UP001153555">
    <property type="component" value="Unassembled WGS sequence"/>
</dbReference>
<feature type="coiled-coil region" evidence="1">
    <location>
        <begin position="232"/>
        <end position="266"/>
    </location>
</feature>
<dbReference type="OrthoDB" id="1899721at2759"/>
<evidence type="ECO:0000313" key="3">
    <source>
        <dbReference type="Proteomes" id="UP001153555"/>
    </source>
</evidence>
<protein>
    <submittedName>
        <fullName evidence="2">Uncharacterized protein</fullName>
    </submittedName>
</protein>
<gene>
    <name evidence="2" type="ORF">SHERM_05377</name>
</gene>
<keyword evidence="3" id="KW-1185">Reference proteome</keyword>
<reference evidence="2" key="1">
    <citation type="submission" date="2019-12" db="EMBL/GenBank/DDBJ databases">
        <authorList>
            <person name="Scholes J."/>
        </authorList>
    </citation>
    <scope>NUCLEOTIDE SEQUENCE</scope>
</reference>
<name>A0A9N7NTK7_STRHE</name>